<keyword evidence="2" id="KW-1133">Transmembrane helix</keyword>
<evidence type="ECO:0000313" key="3">
    <source>
        <dbReference type="EMBL" id="CAE0725767.1"/>
    </source>
</evidence>
<keyword evidence="2" id="KW-0472">Membrane</keyword>
<gene>
    <name evidence="3" type="ORF">PAUS00366_LOCUS18524</name>
</gene>
<feature type="transmembrane region" description="Helical" evidence="2">
    <location>
        <begin position="428"/>
        <end position="449"/>
    </location>
</feature>
<feature type="transmembrane region" description="Helical" evidence="2">
    <location>
        <begin position="456"/>
        <end position="475"/>
    </location>
</feature>
<feature type="compositionally biased region" description="Low complexity" evidence="1">
    <location>
        <begin position="592"/>
        <end position="610"/>
    </location>
</feature>
<evidence type="ECO:0000256" key="1">
    <source>
        <dbReference type="SAM" id="MobiDB-lite"/>
    </source>
</evidence>
<proteinExistence type="predicted"/>
<feature type="compositionally biased region" description="Polar residues" evidence="1">
    <location>
        <begin position="918"/>
        <end position="930"/>
    </location>
</feature>
<feature type="compositionally biased region" description="Basic and acidic residues" evidence="1">
    <location>
        <begin position="958"/>
        <end position="968"/>
    </location>
</feature>
<feature type="compositionally biased region" description="Low complexity" evidence="1">
    <location>
        <begin position="663"/>
        <end position="692"/>
    </location>
</feature>
<feature type="region of interest" description="Disordered" evidence="1">
    <location>
        <begin position="16"/>
        <end position="48"/>
    </location>
</feature>
<feature type="region of interest" description="Disordered" evidence="1">
    <location>
        <begin position="193"/>
        <end position="281"/>
    </location>
</feature>
<organism evidence="3">
    <name type="scientific">Pseudo-nitzschia australis</name>
    <dbReference type="NCBI Taxonomy" id="44445"/>
    <lineage>
        <taxon>Eukaryota</taxon>
        <taxon>Sar</taxon>
        <taxon>Stramenopiles</taxon>
        <taxon>Ochrophyta</taxon>
        <taxon>Bacillariophyta</taxon>
        <taxon>Bacillariophyceae</taxon>
        <taxon>Bacillariophycidae</taxon>
        <taxon>Bacillariales</taxon>
        <taxon>Bacillariaceae</taxon>
        <taxon>Pseudo-nitzschia</taxon>
    </lineage>
</organism>
<feature type="compositionally biased region" description="Basic and acidic residues" evidence="1">
    <location>
        <begin position="931"/>
        <end position="947"/>
    </location>
</feature>
<feature type="compositionally biased region" description="Polar residues" evidence="1">
    <location>
        <begin position="836"/>
        <end position="849"/>
    </location>
</feature>
<feature type="compositionally biased region" description="Low complexity" evidence="1">
    <location>
        <begin position="873"/>
        <end position="884"/>
    </location>
</feature>
<feature type="region of interest" description="Disordered" evidence="1">
    <location>
        <begin position="86"/>
        <end position="169"/>
    </location>
</feature>
<accession>A0A7S4AST2</accession>
<feature type="compositionally biased region" description="Polar residues" evidence="1">
    <location>
        <begin position="988"/>
        <end position="1000"/>
    </location>
</feature>
<feature type="compositionally biased region" description="Basic and acidic residues" evidence="1">
    <location>
        <begin position="1001"/>
        <end position="1011"/>
    </location>
</feature>
<sequence>MDSAFSYLQSLVDAFEDVGGKGGNERKHERRTKRNGDHRSVCDQAGGALPTCSIDIETMAGVLADDPKQRGNSSIGRSMVFCDDDDIDIEHQGSSNRRGNKSGSTETRKKSLSPKSSSRGRENTNNSKNALSSISTSTLSTAMTSPSSSLSLLSSSNNTTNTSPSSPSMSVLLKSKSLEIASKISLFQSFSNTDSTSPYEVKKSGSSLSKTTAGSNSSSEEETGNDFPWARSLSSNSNNSRFVDEHHDRKHKERNHFFSDDDTEDDALFGSKKNGTDGSKNYQQNRQQHIKWWSHGFVWTCIAISFGWCGVGLSFCSRQSTDFVALNMPMYLDPRYQEIPSVGMIQLELCLNTTYTEIRDQLDDDYNYEPKQQRNYELLSYEQNNVIDLHANEDSGTSSTDSTTACLVHRLTSDDTHDDTMYTVSQSVAFLGLVFGIFVTTCLTCSVAWKSINLRPIGFGYLVAYFLQSFTFLVFDSNICTDQGGCTMGRGGNLSAVASVCWIVSCAATSRMDKRKHKNEQQQQHDAAGDGNNFDDDDESATGEDFEQMCQQQTLIMKEIERNNAKAAAAATTSSPRSNKEKRQTKRKEGQSSTSPSSSSRSPKSVGSSSLEKPKALESRDRSITAETAPYASDDDDESSLTTPHEHQDSGVVSVGADQWNGTSTSTTPTSSITASKIDPTTIPTTTGSLSLSPPPPPPGIPRRSSRKSKKNRPTTKRIASSRNNANSQSNVDVAEHEQQQQQQRVTGIRDNDDGNAYSSIQPTTRTKKEDASGKLRTSLRIHRRRAEESSQQQPSQKQRQRSPKKGRRMDLTVDIADANRSSTRNSAADDEFLPSPSTKKQLSPTAIENSHRIIKPMENHPPSYIATTPPASRNNNNNRSRNSVGDESESPIKKQQKAPTASSVIEKSPRTIKPIKTPSSYIATPPSHNSKGENECNDQGQREQQRVFDFPSPDATTSKKERQEVVKSKKRSSSRPRTRKSTAASDNEGNTSYRGSSRQAFEESTRDFEL</sequence>
<feature type="region of interest" description="Disordered" evidence="1">
    <location>
        <begin position="513"/>
        <end position="542"/>
    </location>
</feature>
<protein>
    <submittedName>
        <fullName evidence="3">Uncharacterized protein</fullName>
    </submittedName>
</protein>
<feature type="compositionally biased region" description="Low complexity" evidence="1">
    <location>
        <begin position="131"/>
        <end position="169"/>
    </location>
</feature>
<feature type="region of interest" description="Disordered" evidence="1">
    <location>
        <begin position="564"/>
        <end position="1011"/>
    </location>
</feature>
<feature type="compositionally biased region" description="Basic and acidic residues" evidence="1">
    <location>
        <begin position="578"/>
        <end position="590"/>
    </location>
</feature>
<feature type="compositionally biased region" description="Low complexity" evidence="1">
    <location>
        <begin position="93"/>
        <end position="104"/>
    </location>
</feature>
<dbReference type="EMBL" id="HBIX01027343">
    <property type="protein sequence ID" value="CAE0725767.1"/>
    <property type="molecule type" value="Transcribed_RNA"/>
</dbReference>
<feature type="compositionally biased region" description="Basic residues" evidence="1">
    <location>
        <begin position="799"/>
        <end position="808"/>
    </location>
</feature>
<dbReference type="AlphaFoldDB" id="A0A7S4AST2"/>
<feature type="compositionally biased region" description="Basic and acidic residues" evidence="1">
    <location>
        <begin position="612"/>
        <end position="624"/>
    </location>
</feature>
<feature type="compositionally biased region" description="Acidic residues" evidence="1">
    <location>
        <begin position="533"/>
        <end position="542"/>
    </location>
</feature>
<keyword evidence="2" id="KW-0812">Transmembrane</keyword>
<feature type="compositionally biased region" description="Basic and acidic residues" evidence="1">
    <location>
        <begin position="850"/>
        <end position="859"/>
    </location>
</feature>
<reference evidence="3" key="1">
    <citation type="submission" date="2021-01" db="EMBL/GenBank/DDBJ databases">
        <authorList>
            <person name="Corre E."/>
            <person name="Pelletier E."/>
            <person name="Niang G."/>
            <person name="Scheremetjew M."/>
            <person name="Finn R."/>
            <person name="Kale V."/>
            <person name="Holt S."/>
            <person name="Cochrane G."/>
            <person name="Meng A."/>
            <person name="Brown T."/>
            <person name="Cohen L."/>
        </authorList>
    </citation>
    <scope>NUCLEOTIDE SEQUENCE</scope>
    <source>
        <strain evidence="3">10249 10 AB</strain>
    </source>
</reference>
<feature type="compositionally biased region" description="Basic residues" evidence="1">
    <location>
        <begin position="969"/>
        <end position="981"/>
    </location>
</feature>
<name>A0A7S4AST2_9STRA</name>
<feature type="compositionally biased region" description="Low complexity" evidence="1">
    <location>
        <begin position="717"/>
        <end position="731"/>
    </location>
</feature>
<feature type="compositionally biased region" description="Basic residues" evidence="1">
    <location>
        <begin position="704"/>
        <end position="716"/>
    </location>
</feature>
<evidence type="ECO:0000256" key="2">
    <source>
        <dbReference type="SAM" id="Phobius"/>
    </source>
</evidence>
<feature type="compositionally biased region" description="Polar residues" evidence="1">
    <location>
        <begin position="193"/>
        <end position="216"/>
    </location>
</feature>